<feature type="region of interest" description="Disordered" evidence="1">
    <location>
        <begin position="1"/>
        <end position="23"/>
    </location>
</feature>
<dbReference type="OrthoDB" id="5584477at2759"/>
<keyword evidence="4" id="KW-1185">Reference proteome</keyword>
<evidence type="ECO:0000259" key="2">
    <source>
        <dbReference type="Pfam" id="PF17667"/>
    </source>
</evidence>
<comment type="caution">
    <text evidence="3">The sequence shown here is derived from an EMBL/GenBank/DDBJ whole genome shotgun (WGS) entry which is preliminary data.</text>
</comment>
<dbReference type="PANTHER" id="PTHR38248">
    <property type="entry name" value="FUNK1 6"/>
    <property type="match status" value="1"/>
</dbReference>
<dbReference type="Gene3D" id="1.10.510.10">
    <property type="entry name" value="Transferase(Phosphotransferase) domain 1"/>
    <property type="match status" value="1"/>
</dbReference>
<dbReference type="STRING" id="71717.A0A4Y7SLK8"/>
<dbReference type="InterPro" id="IPR011009">
    <property type="entry name" value="Kinase-like_dom_sf"/>
</dbReference>
<proteinExistence type="predicted"/>
<dbReference type="Proteomes" id="UP000298030">
    <property type="component" value="Unassembled WGS sequence"/>
</dbReference>
<feature type="compositionally biased region" description="Basic residues" evidence="1">
    <location>
        <begin position="709"/>
        <end position="725"/>
    </location>
</feature>
<evidence type="ECO:0000313" key="3">
    <source>
        <dbReference type="EMBL" id="TEB22642.1"/>
    </source>
</evidence>
<dbReference type="PANTHER" id="PTHR38248:SF2">
    <property type="entry name" value="FUNK1 11"/>
    <property type="match status" value="1"/>
</dbReference>
<feature type="region of interest" description="Disordered" evidence="1">
    <location>
        <begin position="660"/>
        <end position="725"/>
    </location>
</feature>
<organism evidence="3 4">
    <name type="scientific">Coprinellus micaceus</name>
    <name type="common">Glistening ink-cap mushroom</name>
    <name type="synonym">Coprinus micaceus</name>
    <dbReference type="NCBI Taxonomy" id="71717"/>
    <lineage>
        <taxon>Eukaryota</taxon>
        <taxon>Fungi</taxon>
        <taxon>Dikarya</taxon>
        <taxon>Basidiomycota</taxon>
        <taxon>Agaricomycotina</taxon>
        <taxon>Agaricomycetes</taxon>
        <taxon>Agaricomycetidae</taxon>
        <taxon>Agaricales</taxon>
        <taxon>Agaricineae</taxon>
        <taxon>Psathyrellaceae</taxon>
        <taxon>Coprinellus</taxon>
    </lineage>
</organism>
<gene>
    <name evidence="3" type="ORF">FA13DRAFT_1740708</name>
</gene>
<evidence type="ECO:0000256" key="1">
    <source>
        <dbReference type="SAM" id="MobiDB-lite"/>
    </source>
</evidence>
<sequence>MPSSQATPQTGSNPGCPKHYPSYTTTSDTYAHDLYHEVTGDDEVDSFLEDTETYDPKQKRWSIPGTLTNRETLVDALYAILLSVVQRFVKPSEPGVERHVINTHGHPECEQKVEHGYAACPVLVVPATGPSFDLPQGLRSTPSSELSEVNVGYPCMATYFTVKPDSTVGNTDEQVHEMEAYAKRILRDQPNRLYIRSLVLTENHARLVHFDRAGAEITPPFNIHQHPATLVRLVAGLSSADERVLGFDTSIQWTTVDRKKTKGTVTTTGLNGDTKTYPILGQIRTLRDDIRGRATTCWRVQDPDTLEELVVKDSWRLDDLRGEYELLKLVKGVPGIVHMVSYETGRGETKDFRCPSTSGRFQNRVATRVTTKAYGRSIEHFTSVVQLLSAIRDAIAGHQRLVADDVRILHRDVSAQNVLLGRDGAPEGERGVLIDLDLAFRATDAKPTIEADYNTGIRIFQSLSVLSAKFMKTVPIHDYLDDLESFLYLLVYIMLLYRPDGSRLSSAEEGPSMLASWAEEDAGIAWSNKQGILGSGLVRVRTGRLIEAAWGPICGELFHKFRAWTLSRTGDKERLEFEGKGPESLLPKREEHYSQVLGLFDKAIEAIRASTSPSAEPTLASNCGLPTPIPALTDNTAIPPSLEVSVSTSTRQLRRSARIRNQLEKDHSLRPAIGVPSSPNLQYNPLVRRSARIQKRRLEEEDDAEAPRPKARRTKKSPRVPTRSR</sequence>
<name>A0A4Y7SLK8_COPMI</name>
<dbReference type="AlphaFoldDB" id="A0A4Y7SLK8"/>
<dbReference type="SUPFAM" id="SSF56112">
    <property type="entry name" value="Protein kinase-like (PK-like)"/>
    <property type="match status" value="1"/>
</dbReference>
<dbReference type="InterPro" id="IPR040976">
    <property type="entry name" value="Pkinase_fungal"/>
</dbReference>
<dbReference type="Pfam" id="PF17667">
    <property type="entry name" value="Pkinase_fungal"/>
    <property type="match status" value="2"/>
</dbReference>
<accession>A0A4Y7SLK8</accession>
<dbReference type="InterPro" id="IPR008266">
    <property type="entry name" value="Tyr_kinase_AS"/>
</dbReference>
<protein>
    <recommendedName>
        <fullName evidence="2">Fungal-type protein kinase domain-containing protein</fullName>
    </recommendedName>
</protein>
<dbReference type="GO" id="GO:0004672">
    <property type="term" value="F:protein kinase activity"/>
    <property type="evidence" value="ECO:0007669"/>
    <property type="project" value="InterPro"/>
</dbReference>
<dbReference type="EMBL" id="QPFP01000087">
    <property type="protein sequence ID" value="TEB22642.1"/>
    <property type="molecule type" value="Genomic_DNA"/>
</dbReference>
<feature type="compositionally biased region" description="Polar residues" evidence="1">
    <location>
        <begin position="1"/>
        <end position="13"/>
    </location>
</feature>
<dbReference type="PROSITE" id="PS00109">
    <property type="entry name" value="PROTEIN_KINASE_TYR"/>
    <property type="match status" value="1"/>
</dbReference>
<feature type="domain" description="Fungal-type protein kinase" evidence="2">
    <location>
        <begin position="356"/>
        <end position="494"/>
    </location>
</feature>
<evidence type="ECO:0000313" key="4">
    <source>
        <dbReference type="Proteomes" id="UP000298030"/>
    </source>
</evidence>
<reference evidence="3 4" key="1">
    <citation type="journal article" date="2019" name="Nat. Ecol. Evol.">
        <title>Megaphylogeny resolves global patterns of mushroom evolution.</title>
        <authorList>
            <person name="Varga T."/>
            <person name="Krizsan K."/>
            <person name="Foldi C."/>
            <person name="Dima B."/>
            <person name="Sanchez-Garcia M."/>
            <person name="Sanchez-Ramirez S."/>
            <person name="Szollosi G.J."/>
            <person name="Szarkandi J.G."/>
            <person name="Papp V."/>
            <person name="Albert L."/>
            <person name="Andreopoulos W."/>
            <person name="Angelini C."/>
            <person name="Antonin V."/>
            <person name="Barry K.W."/>
            <person name="Bougher N.L."/>
            <person name="Buchanan P."/>
            <person name="Buyck B."/>
            <person name="Bense V."/>
            <person name="Catcheside P."/>
            <person name="Chovatia M."/>
            <person name="Cooper J."/>
            <person name="Damon W."/>
            <person name="Desjardin D."/>
            <person name="Finy P."/>
            <person name="Geml J."/>
            <person name="Haridas S."/>
            <person name="Hughes K."/>
            <person name="Justo A."/>
            <person name="Karasinski D."/>
            <person name="Kautmanova I."/>
            <person name="Kiss B."/>
            <person name="Kocsube S."/>
            <person name="Kotiranta H."/>
            <person name="LaButti K.M."/>
            <person name="Lechner B.E."/>
            <person name="Liimatainen K."/>
            <person name="Lipzen A."/>
            <person name="Lukacs Z."/>
            <person name="Mihaltcheva S."/>
            <person name="Morgado L.N."/>
            <person name="Niskanen T."/>
            <person name="Noordeloos M.E."/>
            <person name="Ohm R.A."/>
            <person name="Ortiz-Santana B."/>
            <person name="Ovrebo C."/>
            <person name="Racz N."/>
            <person name="Riley R."/>
            <person name="Savchenko A."/>
            <person name="Shiryaev A."/>
            <person name="Soop K."/>
            <person name="Spirin V."/>
            <person name="Szebenyi C."/>
            <person name="Tomsovsky M."/>
            <person name="Tulloss R.E."/>
            <person name="Uehling J."/>
            <person name="Grigoriev I.V."/>
            <person name="Vagvolgyi C."/>
            <person name="Papp T."/>
            <person name="Martin F.M."/>
            <person name="Miettinen O."/>
            <person name="Hibbett D.S."/>
            <person name="Nagy L.G."/>
        </authorList>
    </citation>
    <scope>NUCLEOTIDE SEQUENCE [LARGE SCALE GENOMIC DNA]</scope>
    <source>
        <strain evidence="3 4">FP101781</strain>
    </source>
</reference>
<feature type="domain" description="Fungal-type protein kinase" evidence="2">
    <location>
        <begin position="160"/>
        <end position="344"/>
    </location>
</feature>